<evidence type="ECO:0000259" key="3">
    <source>
        <dbReference type="Pfam" id="PF00171"/>
    </source>
</evidence>
<dbReference type="InterPro" id="IPR016163">
    <property type="entry name" value="Ald_DH_C"/>
</dbReference>
<dbReference type="STRING" id="754477.Q7C_2058"/>
<dbReference type="PATRIC" id="fig|754477.3.peg.2026"/>
<accession>I1YJV4</accession>
<dbReference type="eggNOG" id="COG1012">
    <property type="taxonomic scope" value="Bacteria"/>
</dbReference>
<dbReference type="SUPFAM" id="SSF53720">
    <property type="entry name" value="ALDH-like"/>
    <property type="match status" value="1"/>
</dbReference>
<keyword evidence="5" id="KW-1185">Reference proteome</keyword>
<evidence type="ECO:0000313" key="4">
    <source>
        <dbReference type="EMBL" id="AFJ03197.1"/>
    </source>
</evidence>
<gene>
    <name evidence="4" type="ordered locus">Q7C_2058</name>
</gene>
<dbReference type="HOGENOM" id="CLU_005391_5_1_6"/>
<dbReference type="InterPro" id="IPR015590">
    <property type="entry name" value="Aldehyde_DH_dom"/>
</dbReference>
<dbReference type="OrthoDB" id="9768731at2"/>
<dbReference type="EMBL" id="CP003380">
    <property type="protein sequence ID" value="AFJ03197.1"/>
    <property type="molecule type" value="Genomic_DNA"/>
</dbReference>
<dbReference type="Gene3D" id="3.40.309.10">
    <property type="entry name" value="Aldehyde Dehydrogenase, Chain A, domain 2"/>
    <property type="match status" value="1"/>
</dbReference>
<dbReference type="Gene3D" id="3.40.605.10">
    <property type="entry name" value="Aldehyde Dehydrogenase, Chain A, domain 1"/>
    <property type="match status" value="1"/>
</dbReference>
<name>I1YJV4_METFJ</name>
<feature type="domain" description="Aldehyde dehydrogenase" evidence="3">
    <location>
        <begin position="19"/>
        <end position="472"/>
    </location>
</feature>
<sequence>MSTLPHFALNIPGVQVGSGQSIEVTNPFSDAVLATVETADQQVVEQALSTAWQCFRKRDAWLPVPERLTILEKAMQLMQQQASTLAEGAAAEGGKPLVDSQVEIARCIDSIRQCIDTLRHQGAHPVPMGVNAASQHRLTLFQKEPIGVVVAISAFNHPLNLIAHQVGPAIAAGCPVIVKPAEATPLSCFRLVEIFYQAGLPAEWCQALLTDSHATAEKLATDKRVGFLSFIGSAKVGWYLRSKLAAGTRCALEHGGIAPVIIDKSANIDEIVPGLAKGGFYHAGQVCVSVQRVYVHKSIAKALADKLIDAAKAQRVGDPLSADTTVGPLIRAEEVDRVDRWVHDAVEQGASLLCGGQRLANHCYEPTVLFDPPATSVVTNQEIFGPVICLFPVDDIAHAVAAANDTDFAFQAAVYSQDIDQAMYAACRLDASAVMINEHTAFRVDWMPFAGLKHSGHGVGGIQYSMAEMQVDKMMVLSSRSIP</sequence>
<dbReference type="RefSeq" id="WP_014704616.1">
    <property type="nucleotide sequence ID" value="NC_017856.1"/>
</dbReference>
<organism evidence="4 5">
    <name type="scientific">Methylophaga frappieri (strain ATCC BAA-2434 / DSM 25690 / JAM7)</name>
    <dbReference type="NCBI Taxonomy" id="754477"/>
    <lineage>
        <taxon>Bacteria</taxon>
        <taxon>Pseudomonadati</taxon>
        <taxon>Pseudomonadota</taxon>
        <taxon>Gammaproteobacteria</taxon>
        <taxon>Thiotrichales</taxon>
        <taxon>Piscirickettsiaceae</taxon>
        <taxon>Methylophaga</taxon>
    </lineage>
</organism>
<dbReference type="PANTHER" id="PTHR42991">
    <property type="entry name" value="ALDEHYDE DEHYDROGENASE"/>
    <property type="match status" value="1"/>
</dbReference>
<evidence type="ECO:0000256" key="2">
    <source>
        <dbReference type="ARBA" id="ARBA00023002"/>
    </source>
</evidence>
<proteinExistence type="inferred from homology"/>
<protein>
    <submittedName>
        <fullName evidence="4">Aldehyde dehydrogenase</fullName>
        <ecNumber evidence="4">1.2.1.3</ecNumber>
    </submittedName>
</protein>
<dbReference type="Pfam" id="PF00171">
    <property type="entry name" value="Aldedh"/>
    <property type="match status" value="1"/>
</dbReference>
<dbReference type="InterPro" id="IPR016161">
    <property type="entry name" value="Ald_DH/histidinol_DH"/>
</dbReference>
<evidence type="ECO:0000256" key="1">
    <source>
        <dbReference type="ARBA" id="ARBA00009986"/>
    </source>
</evidence>
<dbReference type="PANTHER" id="PTHR42991:SF1">
    <property type="entry name" value="ALDEHYDE DEHYDROGENASE"/>
    <property type="match status" value="1"/>
</dbReference>
<dbReference type="GO" id="GO:0008911">
    <property type="term" value="F:lactaldehyde dehydrogenase (NAD+) activity"/>
    <property type="evidence" value="ECO:0007669"/>
    <property type="project" value="TreeGrafter"/>
</dbReference>
<dbReference type="InterPro" id="IPR051020">
    <property type="entry name" value="ALDH-related_metabolic_enz"/>
</dbReference>
<comment type="similarity">
    <text evidence="1">Belongs to the aldehyde dehydrogenase family.</text>
</comment>
<dbReference type="InterPro" id="IPR016162">
    <property type="entry name" value="Ald_DH_N"/>
</dbReference>
<dbReference type="EC" id="1.2.1.3" evidence="4"/>
<evidence type="ECO:0000313" key="5">
    <source>
        <dbReference type="Proteomes" id="UP000009145"/>
    </source>
</evidence>
<reference evidence="4 5" key="1">
    <citation type="journal article" date="2012" name="J. Bacteriol.">
        <title>Complete genome sequences of Methylophaga sp. strain JAM1 and Methylophaga sp. strain JAM7.</title>
        <authorList>
            <person name="Villeneuve C."/>
            <person name="Martineau C."/>
            <person name="Mauffrey F."/>
            <person name="Villemur R."/>
        </authorList>
    </citation>
    <scope>NUCLEOTIDE SEQUENCE [LARGE SCALE GENOMIC DNA]</scope>
    <source>
        <strain evidence="4 5">JAM7</strain>
    </source>
</reference>
<dbReference type="KEGG" id="mec:Q7C_2058"/>
<dbReference type="Proteomes" id="UP000009145">
    <property type="component" value="Chromosome"/>
</dbReference>
<dbReference type="AlphaFoldDB" id="I1YJV4"/>
<keyword evidence="2 4" id="KW-0560">Oxidoreductase</keyword>